<dbReference type="OrthoDB" id="547031at2759"/>
<comment type="similarity">
    <text evidence="3">Belongs to the SDE2 family.</text>
</comment>
<dbReference type="InterPro" id="IPR053822">
    <property type="entry name" value="SDE2-like_dom"/>
</dbReference>
<reference evidence="12" key="2">
    <citation type="journal article" date="2022" name="Elife">
        <title>Obligate sexual reproduction of a homothallic fungus closely related to the Cryptococcus pathogenic species complex.</title>
        <authorList>
            <person name="Passer A.R."/>
            <person name="Clancey S.A."/>
            <person name="Shea T."/>
            <person name="David-Palma M."/>
            <person name="Averette A.F."/>
            <person name="Boekhout T."/>
            <person name="Porcel B.M."/>
            <person name="Nowrousian M."/>
            <person name="Cuomo C.A."/>
            <person name="Sun S."/>
            <person name="Heitman J."/>
            <person name="Coelho M.A."/>
        </authorList>
    </citation>
    <scope>NUCLEOTIDE SEQUENCE</scope>
    <source>
        <strain evidence="12">CBS 7841</strain>
    </source>
</reference>
<dbReference type="KEGG" id="cdep:91090598"/>
<keyword evidence="4" id="KW-0963">Cytoplasm</keyword>
<feature type="region of interest" description="Disordered" evidence="9">
    <location>
        <begin position="203"/>
        <end position="251"/>
    </location>
</feature>
<dbReference type="Pfam" id="PF13019">
    <property type="entry name" value="Sde2_N_Ubi_yeast"/>
    <property type="match status" value="1"/>
</dbReference>
<name>A0A1E3IJ27_9TREE</name>
<evidence type="ECO:0000259" key="11">
    <source>
        <dbReference type="Pfam" id="PF22782"/>
    </source>
</evidence>
<dbReference type="AlphaFoldDB" id="A0A1E3IJ27"/>
<dbReference type="PANTHER" id="PTHR12786:SF1">
    <property type="entry name" value="SPLICING REGULATOR SDE2"/>
    <property type="match status" value="1"/>
</dbReference>
<reference evidence="12" key="1">
    <citation type="submission" date="2016-06" db="EMBL/GenBank/DDBJ databases">
        <authorList>
            <person name="Cuomo C."/>
            <person name="Litvintseva A."/>
            <person name="Heitman J."/>
            <person name="Chen Y."/>
            <person name="Sun S."/>
            <person name="Springer D."/>
            <person name="Dromer F."/>
            <person name="Young S."/>
            <person name="Zeng Q."/>
            <person name="Chapman S."/>
            <person name="Gujja S."/>
            <person name="Saif S."/>
            <person name="Birren B."/>
        </authorList>
    </citation>
    <scope>NUCLEOTIDE SEQUENCE</scope>
    <source>
        <strain evidence="12">CBS 7841</strain>
    </source>
</reference>
<dbReference type="RefSeq" id="XP_066071838.1">
    <property type="nucleotide sequence ID" value="XM_066215741.1"/>
</dbReference>
<gene>
    <name evidence="12" type="ORF">L203_106390</name>
</gene>
<evidence type="ECO:0000313" key="12">
    <source>
        <dbReference type="EMBL" id="WVN91138.1"/>
    </source>
</evidence>
<proteinExistence type="inferred from homology"/>
<keyword evidence="8" id="KW-0131">Cell cycle</keyword>
<sequence>MSQKVFLSLPAPLVTIQLNLPSSTLLSSIPIPFAFSSYLRTTSSGPLSPDAQLSSLIHKDVPSHPITLFVTPRLRGGKGGFGSQLRAAGGRMSSGKSTNMDSCRDLSGRRLGTIKEAKRQAELLESESSLRAQAIAADKAKLETLERQLGINASESSGESRKRNLGKVDLGELARKKHKFDDHEFLEESREINENVRSAVSKSLLLKKKKAKAGKAADKGNGKAEVKETAKAEKDKLAMPPPPSAPAAAAA</sequence>
<evidence type="ECO:0000256" key="1">
    <source>
        <dbReference type="ARBA" id="ARBA00004123"/>
    </source>
</evidence>
<dbReference type="VEuPathDB" id="FungiDB:L203_02607"/>
<feature type="domain" description="SDE2-like" evidence="11">
    <location>
        <begin position="76"/>
        <end position="201"/>
    </location>
</feature>
<dbReference type="InterPro" id="IPR051421">
    <property type="entry name" value="RNA_Proc_DNA_Dmg_Regulator"/>
</dbReference>
<keyword evidence="5" id="KW-0507">mRNA processing</keyword>
<feature type="domain" description="Sde2 ubiquitin" evidence="10">
    <location>
        <begin position="4"/>
        <end position="75"/>
    </location>
</feature>
<evidence type="ECO:0000256" key="6">
    <source>
        <dbReference type="ARBA" id="ARBA00023187"/>
    </source>
</evidence>
<evidence type="ECO:0000256" key="3">
    <source>
        <dbReference type="ARBA" id="ARBA00008726"/>
    </source>
</evidence>
<feature type="compositionally biased region" description="Basic and acidic residues" evidence="9">
    <location>
        <begin position="215"/>
        <end position="237"/>
    </location>
</feature>
<evidence type="ECO:0000256" key="9">
    <source>
        <dbReference type="SAM" id="MobiDB-lite"/>
    </source>
</evidence>
<keyword evidence="13" id="KW-1185">Reference proteome</keyword>
<dbReference type="GO" id="GO:0005737">
    <property type="term" value="C:cytoplasm"/>
    <property type="evidence" value="ECO:0007669"/>
    <property type="project" value="UniProtKB-SubCell"/>
</dbReference>
<dbReference type="PANTHER" id="PTHR12786">
    <property type="entry name" value="SPLICING FACTOR SF3A-RELATED"/>
    <property type="match status" value="1"/>
</dbReference>
<comment type="subcellular location">
    <subcellularLocation>
        <location evidence="2">Cytoplasm</location>
    </subcellularLocation>
    <subcellularLocation>
        <location evidence="1">Nucleus</location>
    </subcellularLocation>
</comment>
<dbReference type="GO" id="GO:0008380">
    <property type="term" value="P:RNA splicing"/>
    <property type="evidence" value="ECO:0007669"/>
    <property type="project" value="UniProtKB-KW"/>
</dbReference>
<dbReference type="GO" id="GO:0005634">
    <property type="term" value="C:nucleus"/>
    <property type="evidence" value="ECO:0007669"/>
    <property type="project" value="UniProtKB-SubCell"/>
</dbReference>
<evidence type="ECO:0000256" key="2">
    <source>
        <dbReference type="ARBA" id="ARBA00004496"/>
    </source>
</evidence>
<evidence type="ECO:0000256" key="5">
    <source>
        <dbReference type="ARBA" id="ARBA00022664"/>
    </source>
</evidence>
<dbReference type="Proteomes" id="UP000094043">
    <property type="component" value="Chromosome 8"/>
</dbReference>
<keyword evidence="7" id="KW-0539">Nucleus</keyword>
<dbReference type="EMBL" id="CP143791">
    <property type="protein sequence ID" value="WVN91138.1"/>
    <property type="molecule type" value="Genomic_DNA"/>
</dbReference>
<evidence type="ECO:0000256" key="7">
    <source>
        <dbReference type="ARBA" id="ARBA00023242"/>
    </source>
</evidence>
<evidence type="ECO:0000259" key="10">
    <source>
        <dbReference type="Pfam" id="PF13019"/>
    </source>
</evidence>
<organism evidence="12 13">
    <name type="scientific">Cryptococcus depauperatus CBS 7841</name>
    <dbReference type="NCBI Taxonomy" id="1295531"/>
    <lineage>
        <taxon>Eukaryota</taxon>
        <taxon>Fungi</taxon>
        <taxon>Dikarya</taxon>
        <taxon>Basidiomycota</taxon>
        <taxon>Agaricomycotina</taxon>
        <taxon>Tremellomycetes</taxon>
        <taxon>Tremellales</taxon>
        <taxon>Cryptococcaceae</taxon>
        <taxon>Cryptococcus</taxon>
    </lineage>
</organism>
<evidence type="ECO:0000256" key="4">
    <source>
        <dbReference type="ARBA" id="ARBA00022490"/>
    </source>
</evidence>
<keyword evidence="6" id="KW-0508">mRNA splicing</keyword>
<evidence type="ECO:0000313" key="13">
    <source>
        <dbReference type="Proteomes" id="UP000094043"/>
    </source>
</evidence>
<dbReference type="Pfam" id="PF22782">
    <property type="entry name" value="SDE2"/>
    <property type="match status" value="1"/>
</dbReference>
<dbReference type="GeneID" id="91090598"/>
<evidence type="ECO:0000256" key="8">
    <source>
        <dbReference type="ARBA" id="ARBA00023306"/>
    </source>
</evidence>
<dbReference type="GO" id="GO:0006397">
    <property type="term" value="P:mRNA processing"/>
    <property type="evidence" value="ECO:0007669"/>
    <property type="project" value="UniProtKB-KW"/>
</dbReference>
<reference evidence="12" key="3">
    <citation type="submission" date="2024-01" db="EMBL/GenBank/DDBJ databases">
        <authorList>
            <person name="Coelho M.A."/>
            <person name="David-Palma M."/>
            <person name="Shea T."/>
            <person name="Sun S."/>
            <person name="Cuomo C.A."/>
            <person name="Heitman J."/>
        </authorList>
    </citation>
    <scope>NUCLEOTIDE SEQUENCE</scope>
    <source>
        <strain evidence="12">CBS 7841</strain>
    </source>
</reference>
<accession>A0A1E3IJ27</accession>
<protein>
    <submittedName>
        <fullName evidence="12">Uncharacterized protein</fullName>
    </submittedName>
</protein>
<dbReference type="InterPro" id="IPR024974">
    <property type="entry name" value="Sde2_N"/>
</dbReference>